<evidence type="ECO:0000256" key="1">
    <source>
        <dbReference type="ARBA" id="ARBA00006739"/>
    </source>
</evidence>
<feature type="domain" description="Glycosyltransferase 2-like" evidence="4">
    <location>
        <begin position="5"/>
        <end position="122"/>
    </location>
</feature>
<organism evidence="5 6">
    <name type="scientific">Thalassoglobus neptunius</name>
    <dbReference type="NCBI Taxonomy" id="1938619"/>
    <lineage>
        <taxon>Bacteria</taxon>
        <taxon>Pseudomonadati</taxon>
        <taxon>Planctomycetota</taxon>
        <taxon>Planctomycetia</taxon>
        <taxon>Planctomycetales</taxon>
        <taxon>Planctomycetaceae</taxon>
        <taxon>Thalassoglobus</taxon>
    </lineage>
</organism>
<evidence type="ECO:0000313" key="6">
    <source>
        <dbReference type="Proteomes" id="UP000317243"/>
    </source>
</evidence>
<dbReference type="PANTHER" id="PTHR43179:SF12">
    <property type="entry name" value="GALACTOFURANOSYLTRANSFERASE GLFT2"/>
    <property type="match status" value="1"/>
</dbReference>
<reference evidence="5 6" key="1">
    <citation type="submission" date="2019-02" db="EMBL/GenBank/DDBJ databases">
        <title>Deep-cultivation of Planctomycetes and their phenomic and genomic characterization uncovers novel biology.</title>
        <authorList>
            <person name="Wiegand S."/>
            <person name="Jogler M."/>
            <person name="Boedeker C."/>
            <person name="Pinto D."/>
            <person name="Vollmers J."/>
            <person name="Rivas-Marin E."/>
            <person name="Kohn T."/>
            <person name="Peeters S.H."/>
            <person name="Heuer A."/>
            <person name="Rast P."/>
            <person name="Oberbeckmann S."/>
            <person name="Bunk B."/>
            <person name="Jeske O."/>
            <person name="Meyerdierks A."/>
            <person name="Storesund J.E."/>
            <person name="Kallscheuer N."/>
            <person name="Luecker S."/>
            <person name="Lage O.M."/>
            <person name="Pohl T."/>
            <person name="Merkel B.J."/>
            <person name="Hornburger P."/>
            <person name="Mueller R.-W."/>
            <person name="Bruemmer F."/>
            <person name="Labrenz M."/>
            <person name="Spormann A.M."/>
            <person name="Op Den Camp H."/>
            <person name="Overmann J."/>
            <person name="Amann R."/>
            <person name="Jetten M.S.M."/>
            <person name="Mascher T."/>
            <person name="Medema M.H."/>
            <person name="Devos D.P."/>
            <person name="Kaster A.-K."/>
            <person name="Ovreas L."/>
            <person name="Rohde M."/>
            <person name="Galperin M.Y."/>
            <person name="Jogler C."/>
        </authorList>
    </citation>
    <scope>NUCLEOTIDE SEQUENCE [LARGE SCALE GENOMIC DNA]</scope>
    <source>
        <strain evidence="5 6">KOR42</strain>
    </source>
</reference>
<dbReference type="RefSeq" id="WP_197440853.1">
    <property type="nucleotide sequence ID" value="NZ_SIHI01000001.1"/>
</dbReference>
<accession>A0A5C5X3M4</accession>
<dbReference type="EMBL" id="SIHI01000001">
    <property type="protein sequence ID" value="TWT57556.1"/>
    <property type="molecule type" value="Genomic_DNA"/>
</dbReference>
<name>A0A5C5X3M4_9PLAN</name>
<evidence type="ECO:0000256" key="3">
    <source>
        <dbReference type="ARBA" id="ARBA00022679"/>
    </source>
</evidence>
<keyword evidence="6" id="KW-1185">Reference proteome</keyword>
<dbReference type="InterPro" id="IPR029044">
    <property type="entry name" value="Nucleotide-diphossugar_trans"/>
</dbReference>
<keyword evidence="2" id="KW-0328">Glycosyltransferase</keyword>
<dbReference type="Pfam" id="PF00535">
    <property type="entry name" value="Glycos_transf_2"/>
    <property type="match status" value="1"/>
</dbReference>
<dbReference type="Proteomes" id="UP000317243">
    <property type="component" value="Unassembled WGS sequence"/>
</dbReference>
<proteinExistence type="inferred from homology"/>
<protein>
    <submittedName>
        <fullName evidence="5">Glycosyl transferase family 2</fullName>
    </submittedName>
</protein>
<evidence type="ECO:0000259" key="4">
    <source>
        <dbReference type="Pfam" id="PF00535"/>
    </source>
</evidence>
<dbReference type="SUPFAM" id="SSF53448">
    <property type="entry name" value="Nucleotide-diphospho-sugar transferases"/>
    <property type="match status" value="1"/>
</dbReference>
<dbReference type="AlphaFoldDB" id="A0A5C5X3M4"/>
<comment type="caution">
    <text evidence="5">The sequence shown here is derived from an EMBL/GenBank/DDBJ whole genome shotgun (WGS) entry which is preliminary data.</text>
</comment>
<evidence type="ECO:0000313" key="5">
    <source>
        <dbReference type="EMBL" id="TWT57556.1"/>
    </source>
</evidence>
<gene>
    <name evidence="5" type="ORF">KOR42_09170</name>
</gene>
<dbReference type="PANTHER" id="PTHR43179">
    <property type="entry name" value="RHAMNOSYLTRANSFERASE WBBL"/>
    <property type="match status" value="1"/>
</dbReference>
<evidence type="ECO:0000256" key="2">
    <source>
        <dbReference type="ARBA" id="ARBA00022676"/>
    </source>
</evidence>
<dbReference type="InterPro" id="IPR001173">
    <property type="entry name" value="Glyco_trans_2-like"/>
</dbReference>
<dbReference type="Gene3D" id="3.90.550.10">
    <property type="entry name" value="Spore Coat Polysaccharide Biosynthesis Protein SpsA, Chain A"/>
    <property type="match status" value="1"/>
</dbReference>
<comment type="similarity">
    <text evidence="1">Belongs to the glycosyltransferase 2 family.</text>
</comment>
<dbReference type="GO" id="GO:0016757">
    <property type="term" value="F:glycosyltransferase activity"/>
    <property type="evidence" value="ECO:0007669"/>
    <property type="project" value="UniProtKB-KW"/>
</dbReference>
<sequence length="225" mass="25411">MDETTIIIAQFGRSDLTVNCVQSLIEHHPALAEILIVDDGSRTPEVASLQSAQFENCTILRRPTRSGVTASWNFAARFARGKTLIFLNNDAITTGEWCGELTSPLKDDSCLMTGPEWRPAVDLSIEMREAWKVESLLSGWCFAIQRDVFETLNGFDENLQLYFSDTDLQCRCLDQFGSHAIHAVEDLPLRHLGQQTTRGLATRSQQWNNDRSHFEKKWNCSRSGS</sequence>
<keyword evidence="3 5" id="KW-0808">Transferase</keyword>